<dbReference type="EMBL" id="SEYY01023496">
    <property type="protein sequence ID" value="KAB7494832.1"/>
    <property type="molecule type" value="Genomic_DNA"/>
</dbReference>
<dbReference type="Proteomes" id="UP000326759">
    <property type="component" value="Unassembled WGS sequence"/>
</dbReference>
<protein>
    <recommendedName>
        <fullName evidence="7">Small ribosomal subunit protein mS31</fullName>
    </recommendedName>
    <alternativeName>
        <fullName evidence="8">28S ribosomal protein S31, mitochondrial</fullName>
    </alternativeName>
</protein>
<evidence type="ECO:0000256" key="7">
    <source>
        <dbReference type="ARBA" id="ARBA00035133"/>
    </source>
</evidence>
<dbReference type="OrthoDB" id="5989925at2759"/>
<dbReference type="PANTHER" id="PTHR13231">
    <property type="entry name" value="MITOCHONDRIAL RIBOSOMAL PROTEIN S31"/>
    <property type="match status" value="1"/>
</dbReference>
<evidence type="ECO:0000256" key="2">
    <source>
        <dbReference type="ARBA" id="ARBA00011057"/>
    </source>
</evidence>
<keyword evidence="11" id="KW-1185">Reference proteome</keyword>
<gene>
    <name evidence="10" type="primary">MRPS31</name>
    <name evidence="10" type="ORF">Anas_09036</name>
</gene>
<evidence type="ECO:0000256" key="9">
    <source>
        <dbReference type="SAM" id="MobiDB-lite"/>
    </source>
</evidence>
<evidence type="ECO:0000256" key="4">
    <source>
        <dbReference type="ARBA" id="ARBA00022980"/>
    </source>
</evidence>
<keyword evidence="6" id="KW-0687">Ribonucleoprotein</keyword>
<proteinExistence type="inferred from homology"/>
<dbReference type="InterPro" id="IPR026299">
    <property type="entry name" value="MRP-S31"/>
</dbReference>
<organism evidence="10 11">
    <name type="scientific">Armadillidium nasatum</name>
    <dbReference type="NCBI Taxonomy" id="96803"/>
    <lineage>
        <taxon>Eukaryota</taxon>
        <taxon>Metazoa</taxon>
        <taxon>Ecdysozoa</taxon>
        <taxon>Arthropoda</taxon>
        <taxon>Crustacea</taxon>
        <taxon>Multicrustacea</taxon>
        <taxon>Malacostraca</taxon>
        <taxon>Eumalacostraca</taxon>
        <taxon>Peracarida</taxon>
        <taxon>Isopoda</taxon>
        <taxon>Oniscidea</taxon>
        <taxon>Crinocheta</taxon>
        <taxon>Armadillidiidae</taxon>
        <taxon>Armadillidium</taxon>
    </lineage>
</organism>
<dbReference type="GO" id="GO:0003735">
    <property type="term" value="F:structural constituent of ribosome"/>
    <property type="evidence" value="ECO:0007669"/>
    <property type="project" value="InterPro"/>
</dbReference>
<sequence length="402" mass="46917">MKEDLLVHLQIASDEENGKSKSKTEVEKENAKTQMKSSFSQVKMDKDEKEKEVNISAKSDEKNKLKEETRKKTMDLLSSFKVKVGMDEEFRSPSTFLNFEKEVDEKEKDTKLNEEIELKEETKKKMLNLLSTYNKKTYDEDEAIKITQAQPRKIEEKTETDVEFIDFSVKKAVKDVADLLGGDKVKKAETESELLHSLRSVTSPKLDLSDIVSEMKISDSKDFELENNLERKFPVSGFYELRKMNLPRRRTDLKLEKVDVFGSPPLDIFPKDFKPEGKESVLGLWDSLNEREMKFSVAQQPRNYFEEMINWTEEGKVWTFPVDNEIGLEEEKSYSFADHIFLENHLSEWCPKKGPIRHFMELVCVGLSKNPYLTVNRKIAHIEWYKDYFDSKKDLLQDIGAL</sequence>
<name>A0A5N5SLW3_9CRUS</name>
<reference evidence="10 11" key="1">
    <citation type="journal article" date="2019" name="PLoS Biol.">
        <title>Sex chromosomes control vertical transmission of feminizing Wolbachia symbionts in an isopod.</title>
        <authorList>
            <person name="Becking T."/>
            <person name="Chebbi M.A."/>
            <person name="Giraud I."/>
            <person name="Moumen B."/>
            <person name="Laverre T."/>
            <person name="Caubet Y."/>
            <person name="Peccoud J."/>
            <person name="Gilbert C."/>
            <person name="Cordaux R."/>
        </authorList>
    </citation>
    <scope>NUCLEOTIDE SEQUENCE [LARGE SCALE GENOMIC DNA]</scope>
    <source>
        <strain evidence="10">ANa2</strain>
        <tissue evidence="10">Whole body excluding digestive tract and cuticle</tissue>
    </source>
</reference>
<feature type="region of interest" description="Disordered" evidence="9">
    <location>
        <begin position="1"/>
        <end position="66"/>
    </location>
</feature>
<evidence type="ECO:0000313" key="10">
    <source>
        <dbReference type="EMBL" id="KAB7494832.1"/>
    </source>
</evidence>
<dbReference type="PANTHER" id="PTHR13231:SF3">
    <property type="entry name" value="SMALL RIBOSOMAL SUBUNIT PROTEIN MS31"/>
    <property type="match status" value="1"/>
</dbReference>
<dbReference type="GO" id="GO:0005763">
    <property type="term" value="C:mitochondrial small ribosomal subunit"/>
    <property type="evidence" value="ECO:0007669"/>
    <property type="project" value="InterPro"/>
</dbReference>
<evidence type="ECO:0000313" key="11">
    <source>
        <dbReference type="Proteomes" id="UP000326759"/>
    </source>
</evidence>
<dbReference type="AlphaFoldDB" id="A0A5N5SLW3"/>
<accession>A0A5N5SLW3</accession>
<evidence type="ECO:0000256" key="8">
    <source>
        <dbReference type="ARBA" id="ARBA00035363"/>
    </source>
</evidence>
<feature type="compositionally biased region" description="Polar residues" evidence="9">
    <location>
        <begin position="32"/>
        <end position="41"/>
    </location>
</feature>
<evidence type="ECO:0000256" key="1">
    <source>
        <dbReference type="ARBA" id="ARBA00004173"/>
    </source>
</evidence>
<comment type="caution">
    <text evidence="10">The sequence shown here is derived from an EMBL/GenBank/DDBJ whole genome shotgun (WGS) entry which is preliminary data.</text>
</comment>
<comment type="similarity">
    <text evidence="2">Belongs to the mitochondrion-specific ribosomal protein mS31 family.</text>
</comment>
<feature type="compositionally biased region" description="Basic and acidic residues" evidence="9">
    <location>
        <begin position="16"/>
        <end position="31"/>
    </location>
</feature>
<keyword evidence="3" id="KW-0809">Transit peptide</keyword>
<evidence type="ECO:0000256" key="3">
    <source>
        <dbReference type="ARBA" id="ARBA00022946"/>
    </source>
</evidence>
<keyword evidence="4 10" id="KW-0689">Ribosomal protein</keyword>
<evidence type="ECO:0000256" key="6">
    <source>
        <dbReference type="ARBA" id="ARBA00023274"/>
    </source>
</evidence>
<evidence type="ECO:0000256" key="5">
    <source>
        <dbReference type="ARBA" id="ARBA00023128"/>
    </source>
</evidence>
<dbReference type="Pfam" id="PF15433">
    <property type="entry name" value="MRP-S31"/>
    <property type="match status" value="1"/>
</dbReference>
<feature type="compositionally biased region" description="Basic and acidic residues" evidence="9">
    <location>
        <begin position="43"/>
        <end position="66"/>
    </location>
</feature>
<comment type="subcellular location">
    <subcellularLocation>
        <location evidence="1">Mitochondrion</location>
    </subcellularLocation>
</comment>
<keyword evidence="5" id="KW-0496">Mitochondrion</keyword>